<protein>
    <submittedName>
        <fullName evidence="2">Uncharacterized protein</fullName>
    </submittedName>
</protein>
<dbReference type="EMBL" id="FNXT01001138">
    <property type="protein sequence ID" value="SZX72463.1"/>
    <property type="molecule type" value="Genomic_DNA"/>
</dbReference>
<name>A0A383W5I3_TETOB</name>
<accession>A0A383W5I3</accession>
<dbReference type="AlphaFoldDB" id="A0A383W5I3"/>
<reference evidence="2 3" key="1">
    <citation type="submission" date="2016-10" db="EMBL/GenBank/DDBJ databases">
        <authorList>
            <person name="Cai Z."/>
        </authorList>
    </citation>
    <scope>NUCLEOTIDE SEQUENCE [LARGE SCALE GENOMIC DNA]</scope>
</reference>
<organism evidence="2 3">
    <name type="scientific">Tetradesmus obliquus</name>
    <name type="common">Green alga</name>
    <name type="synonym">Acutodesmus obliquus</name>
    <dbReference type="NCBI Taxonomy" id="3088"/>
    <lineage>
        <taxon>Eukaryota</taxon>
        <taxon>Viridiplantae</taxon>
        <taxon>Chlorophyta</taxon>
        <taxon>core chlorophytes</taxon>
        <taxon>Chlorophyceae</taxon>
        <taxon>CS clade</taxon>
        <taxon>Sphaeropleales</taxon>
        <taxon>Scenedesmaceae</taxon>
        <taxon>Tetradesmus</taxon>
    </lineage>
</organism>
<dbReference type="Proteomes" id="UP000256970">
    <property type="component" value="Unassembled WGS sequence"/>
</dbReference>
<keyword evidence="3" id="KW-1185">Reference proteome</keyword>
<evidence type="ECO:0000313" key="3">
    <source>
        <dbReference type="Proteomes" id="UP000256970"/>
    </source>
</evidence>
<gene>
    <name evidence="2" type="ORF">BQ4739_LOCUS12639</name>
</gene>
<feature type="region of interest" description="Disordered" evidence="1">
    <location>
        <begin position="1"/>
        <end position="34"/>
    </location>
</feature>
<sequence length="350" mass="37378">MDGDRGRIRGAAVGDTQRSSAGRKRKASEDPVSIPAMINMTRDEAAFLETSRVAATASMRAAGYCDCSAEACSVDGHYMRYLLGRFQRREQRQQQRLEQQQVQQQMQMQQRLEQQQVQQQQQRLEQQQQQAVSELEDAEADGSVAPAAAPAPAAFPPAAAFAAAFAAVAPPGARPPAAAFAAAAAAAAAAAEADVEVTSRAPAPPQLDRRGLLHLSGFRQRYEMLEYDMRTLEGAIPQLASCAAAHADLTVIAEIREEVGIAQAALRFKQAAYRQLQRSFSAYLSTVLTGDEIFELFRGWAGQRCGCGACQCRHAGTAAAAEAGNVLGNAFMPGQRALLPSEVARAAGGL</sequence>
<feature type="region of interest" description="Disordered" evidence="1">
    <location>
        <begin position="128"/>
        <end position="149"/>
    </location>
</feature>
<evidence type="ECO:0000256" key="1">
    <source>
        <dbReference type="SAM" id="MobiDB-lite"/>
    </source>
</evidence>
<proteinExistence type="predicted"/>
<evidence type="ECO:0000313" key="2">
    <source>
        <dbReference type="EMBL" id="SZX72463.1"/>
    </source>
</evidence>